<feature type="transmembrane region" description="Helical" evidence="5">
    <location>
        <begin position="20"/>
        <end position="38"/>
    </location>
</feature>
<dbReference type="GO" id="GO:0006508">
    <property type="term" value="P:proteolysis"/>
    <property type="evidence" value="ECO:0007669"/>
    <property type="project" value="UniProtKB-KW"/>
</dbReference>
<protein>
    <submittedName>
        <fullName evidence="7">Rhomboid family intramembrane serine protease</fullName>
    </submittedName>
</protein>
<dbReference type="Pfam" id="PF01694">
    <property type="entry name" value="Rhomboid"/>
    <property type="match status" value="1"/>
</dbReference>
<feature type="domain" description="Peptidase S54 rhomboid" evidence="6">
    <location>
        <begin position="148"/>
        <end position="293"/>
    </location>
</feature>
<dbReference type="EMBL" id="QYYA01000001">
    <property type="protein sequence ID" value="RJG19699.1"/>
    <property type="molecule type" value="Genomic_DNA"/>
</dbReference>
<keyword evidence="2 5" id="KW-0812">Transmembrane</keyword>
<feature type="transmembrane region" description="Helical" evidence="5">
    <location>
        <begin position="237"/>
        <end position="262"/>
    </location>
</feature>
<dbReference type="Gene3D" id="1.20.1540.10">
    <property type="entry name" value="Rhomboid-like"/>
    <property type="match status" value="1"/>
</dbReference>
<accession>A0A418Y2E4</accession>
<dbReference type="Proteomes" id="UP000283734">
    <property type="component" value="Unassembled WGS sequence"/>
</dbReference>
<dbReference type="PANTHER" id="PTHR43066:SF11">
    <property type="entry name" value="PEPTIDASE S54 RHOMBOID DOMAIN-CONTAINING PROTEIN"/>
    <property type="match status" value="1"/>
</dbReference>
<evidence type="ECO:0000259" key="6">
    <source>
        <dbReference type="Pfam" id="PF01694"/>
    </source>
</evidence>
<proteinExistence type="predicted"/>
<keyword evidence="7" id="KW-0645">Protease</keyword>
<keyword evidence="8" id="KW-1185">Reference proteome</keyword>
<dbReference type="SUPFAM" id="SSF144091">
    <property type="entry name" value="Rhomboid-like"/>
    <property type="match status" value="1"/>
</dbReference>
<name>A0A418Y2E4_9GAMM</name>
<keyword evidence="4 5" id="KW-0472">Membrane</keyword>
<dbReference type="GO" id="GO:0016020">
    <property type="term" value="C:membrane"/>
    <property type="evidence" value="ECO:0007669"/>
    <property type="project" value="UniProtKB-SubCell"/>
</dbReference>
<evidence type="ECO:0000313" key="8">
    <source>
        <dbReference type="Proteomes" id="UP000283734"/>
    </source>
</evidence>
<dbReference type="InterPro" id="IPR035952">
    <property type="entry name" value="Rhomboid-like_sf"/>
</dbReference>
<evidence type="ECO:0000256" key="5">
    <source>
        <dbReference type="SAM" id="Phobius"/>
    </source>
</evidence>
<feature type="transmembrane region" description="Helical" evidence="5">
    <location>
        <begin position="210"/>
        <end position="230"/>
    </location>
</feature>
<feature type="transmembrane region" description="Helical" evidence="5">
    <location>
        <begin position="186"/>
        <end position="204"/>
    </location>
</feature>
<reference evidence="7 8" key="1">
    <citation type="submission" date="2018-09" db="EMBL/GenBank/DDBJ databases">
        <title>Alcanivorax profundi sp. nov., isolated from 1000 m-depth seawater of the Mariana Trench.</title>
        <authorList>
            <person name="Liu J."/>
        </authorList>
    </citation>
    <scope>NUCLEOTIDE SEQUENCE [LARGE SCALE GENOMIC DNA]</scope>
    <source>
        <strain evidence="7 8">MTEO17</strain>
    </source>
</reference>
<evidence type="ECO:0000313" key="7">
    <source>
        <dbReference type="EMBL" id="RJG19699.1"/>
    </source>
</evidence>
<keyword evidence="7" id="KW-0378">Hydrolase</keyword>
<evidence type="ECO:0000256" key="1">
    <source>
        <dbReference type="ARBA" id="ARBA00004141"/>
    </source>
</evidence>
<feature type="transmembrane region" description="Helical" evidence="5">
    <location>
        <begin position="274"/>
        <end position="293"/>
    </location>
</feature>
<evidence type="ECO:0000256" key="2">
    <source>
        <dbReference type="ARBA" id="ARBA00022692"/>
    </source>
</evidence>
<dbReference type="GO" id="GO:0004252">
    <property type="term" value="F:serine-type endopeptidase activity"/>
    <property type="evidence" value="ECO:0007669"/>
    <property type="project" value="InterPro"/>
</dbReference>
<evidence type="ECO:0000256" key="4">
    <source>
        <dbReference type="ARBA" id="ARBA00023136"/>
    </source>
</evidence>
<comment type="subcellular location">
    <subcellularLocation>
        <location evidence="1">Membrane</location>
        <topology evidence="1">Multi-pass membrane protein</topology>
    </subcellularLocation>
</comment>
<dbReference type="InterPro" id="IPR022764">
    <property type="entry name" value="Peptidase_S54_rhomboid_dom"/>
</dbReference>
<dbReference type="PANTHER" id="PTHR43066">
    <property type="entry name" value="RHOMBOID-RELATED PROTEIN"/>
    <property type="match status" value="1"/>
</dbReference>
<organism evidence="7 8">
    <name type="scientific">Alcanivorax profundi</name>
    <dbReference type="NCBI Taxonomy" id="2338368"/>
    <lineage>
        <taxon>Bacteria</taxon>
        <taxon>Pseudomonadati</taxon>
        <taxon>Pseudomonadota</taxon>
        <taxon>Gammaproteobacteria</taxon>
        <taxon>Oceanospirillales</taxon>
        <taxon>Alcanivoracaceae</taxon>
        <taxon>Alcanivorax</taxon>
    </lineage>
</organism>
<keyword evidence="3 5" id="KW-1133">Transmembrane helix</keyword>
<comment type="caution">
    <text evidence="7">The sequence shown here is derived from an EMBL/GenBank/DDBJ whole genome shotgun (WGS) entry which is preliminary data.</text>
</comment>
<evidence type="ECO:0000256" key="3">
    <source>
        <dbReference type="ARBA" id="ARBA00022989"/>
    </source>
</evidence>
<feature type="transmembrane region" description="Helical" evidence="5">
    <location>
        <begin position="160"/>
        <end position="177"/>
    </location>
</feature>
<sequence length="448" mass="50506">MRGRITMLILPVGEKEGHRAPPWVCIFLIILNTLVYAICTHQDHQLDDPFSEEQANILAEYESGLLLEWLAQGDARTYSDALAMGDRGPDFMWQYGWFDQAFAQVIHAHWQQQPPTHQWQELRSQLEEWTATLSTFRWGLTPNSTTPTTLLSSMFMHGDWFHLLGNMVWLIIFGIAMERYWGSRRFLGAYLLSGIGAGVFYVLLNQESGIPLVGASGAISGLMGLYAGTYRLKKLEFFYTLGFLFGSFKAPALVLFPVWLGWELVQSATVQSNVAYLAHAGGLISGVLIAAALPWTGQSRHQRAGSNTDSNEREVPESCLQLAEQLRFDEAGQRCRQLLEQHPQSRPLLGFFLLMGLRQQQLDSNMKDAMKKLNTLPASAGTLWWLWEEFERLGGDVATLPPPFRLLLAELAWKQKQVAKAKALVASLQQQQWQHPRLDKLSAQIAGC</sequence>
<dbReference type="AlphaFoldDB" id="A0A418Y2E4"/>
<gene>
    <name evidence="7" type="ORF">D4A39_02260</name>
</gene>